<dbReference type="Gene3D" id="2.170.130.10">
    <property type="entry name" value="TonB-dependent receptor, plug domain"/>
    <property type="match status" value="1"/>
</dbReference>
<dbReference type="CDD" id="cd01347">
    <property type="entry name" value="ligand_gated_channel"/>
    <property type="match status" value="1"/>
</dbReference>
<dbReference type="STRING" id="1817760.A2151_05050"/>
<keyword evidence="6" id="KW-0408">Iron</keyword>
<dbReference type="InterPro" id="IPR012910">
    <property type="entry name" value="Plug_dom"/>
</dbReference>
<evidence type="ECO:0000256" key="3">
    <source>
        <dbReference type="ARBA" id="ARBA00022452"/>
    </source>
</evidence>
<proteinExistence type="inferred from homology"/>
<accession>A0A1F6TMY1</accession>
<evidence type="ECO:0000256" key="8">
    <source>
        <dbReference type="ARBA" id="ARBA00023077"/>
    </source>
</evidence>
<evidence type="ECO:0000256" key="13">
    <source>
        <dbReference type="SAM" id="SignalP"/>
    </source>
</evidence>
<dbReference type="PANTHER" id="PTHR32552">
    <property type="entry name" value="FERRICHROME IRON RECEPTOR-RELATED"/>
    <property type="match status" value="1"/>
</dbReference>
<evidence type="ECO:0000259" key="15">
    <source>
        <dbReference type="Pfam" id="PF07715"/>
    </source>
</evidence>
<dbReference type="EMBL" id="MFSU01000082">
    <property type="protein sequence ID" value="OGI46442.1"/>
    <property type="molecule type" value="Genomic_DNA"/>
</dbReference>
<evidence type="ECO:0000256" key="10">
    <source>
        <dbReference type="ARBA" id="ARBA00023237"/>
    </source>
</evidence>
<keyword evidence="4" id="KW-0410">Iron transport</keyword>
<feature type="domain" description="TonB-dependent receptor-like beta-barrel" evidence="14">
    <location>
        <begin position="228"/>
        <end position="660"/>
    </location>
</feature>
<dbReference type="GO" id="GO:0006826">
    <property type="term" value="P:iron ion transport"/>
    <property type="evidence" value="ECO:0007669"/>
    <property type="project" value="UniProtKB-KW"/>
</dbReference>
<protein>
    <recommendedName>
        <fullName evidence="18">TonB-dependent receptor</fullName>
    </recommendedName>
</protein>
<keyword evidence="9 11" id="KW-0472">Membrane</keyword>
<dbReference type="InterPro" id="IPR037066">
    <property type="entry name" value="Plug_dom_sf"/>
</dbReference>
<evidence type="ECO:0000256" key="7">
    <source>
        <dbReference type="ARBA" id="ARBA00023065"/>
    </source>
</evidence>
<dbReference type="Gene3D" id="2.40.170.20">
    <property type="entry name" value="TonB-dependent receptor, beta-barrel domain"/>
    <property type="match status" value="1"/>
</dbReference>
<evidence type="ECO:0000256" key="6">
    <source>
        <dbReference type="ARBA" id="ARBA00023004"/>
    </source>
</evidence>
<dbReference type="InterPro" id="IPR039426">
    <property type="entry name" value="TonB-dep_rcpt-like"/>
</dbReference>
<keyword evidence="2 11" id="KW-0813">Transport</keyword>
<comment type="caution">
    <text evidence="16">The sequence shown here is derived from an EMBL/GenBank/DDBJ whole genome shotgun (WGS) entry which is preliminary data.</text>
</comment>
<keyword evidence="7" id="KW-0406">Ion transport</keyword>
<evidence type="ECO:0000256" key="11">
    <source>
        <dbReference type="PROSITE-ProRule" id="PRU01360"/>
    </source>
</evidence>
<dbReference type="PANTHER" id="PTHR32552:SF81">
    <property type="entry name" value="TONB-DEPENDENT OUTER MEMBRANE RECEPTOR"/>
    <property type="match status" value="1"/>
</dbReference>
<evidence type="ECO:0000256" key="12">
    <source>
        <dbReference type="RuleBase" id="RU003357"/>
    </source>
</evidence>
<evidence type="ECO:0000256" key="2">
    <source>
        <dbReference type="ARBA" id="ARBA00022448"/>
    </source>
</evidence>
<evidence type="ECO:0000313" key="16">
    <source>
        <dbReference type="EMBL" id="OGI46442.1"/>
    </source>
</evidence>
<comment type="similarity">
    <text evidence="11 12">Belongs to the TonB-dependent receptor family.</text>
</comment>
<keyword evidence="8 12" id="KW-0798">TonB box</keyword>
<evidence type="ECO:0000256" key="4">
    <source>
        <dbReference type="ARBA" id="ARBA00022496"/>
    </source>
</evidence>
<evidence type="ECO:0000256" key="5">
    <source>
        <dbReference type="ARBA" id="ARBA00022692"/>
    </source>
</evidence>
<keyword evidence="5 11" id="KW-0812">Transmembrane</keyword>
<feature type="domain" description="TonB-dependent receptor plug" evidence="15">
    <location>
        <begin position="49"/>
        <end position="156"/>
    </location>
</feature>
<feature type="chain" id="PRO_5009526741" description="TonB-dependent receptor" evidence="13">
    <location>
        <begin position="23"/>
        <end position="708"/>
    </location>
</feature>
<dbReference type="Pfam" id="PF00593">
    <property type="entry name" value="TonB_dep_Rec_b-barrel"/>
    <property type="match status" value="1"/>
</dbReference>
<evidence type="ECO:0008006" key="18">
    <source>
        <dbReference type="Google" id="ProtNLM"/>
    </source>
</evidence>
<organism evidence="16 17">
    <name type="scientific">Candidatus Muproteobacteria bacterium RBG_16_65_34</name>
    <dbReference type="NCBI Taxonomy" id="1817760"/>
    <lineage>
        <taxon>Bacteria</taxon>
        <taxon>Pseudomonadati</taxon>
        <taxon>Pseudomonadota</taxon>
        <taxon>Candidatus Muproteobacteria</taxon>
    </lineage>
</organism>
<name>A0A1F6TMY1_9PROT</name>
<keyword evidence="13" id="KW-0732">Signal</keyword>
<feature type="signal peptide" evidence="13">
    <location>
        <begin position="1"/>
        <end position="22"/>
    </location>
</feature>
<gene>
    <name evidence="16" type="ORF">A2151_05050</name>
</gene>
<dbReference type="Proteomes" id="UP000178885">
    <property type="component" value="Unassembled WGS sequence"/>
</dbReference>
<evidence type="ECO:0000256" key="9">
    <source>
        <dbReference type="ARBA" id="ARBA00023136"/>
    </source>
</evidence>
<keyword evidence="10 11" id="KW-0998">Cell outer membrane</keyword>
<evidence type="ECO:0000259" key="14">
    <source>
        <dbReference type="Pfam" id="PF00593"/>
    </source>
</evidence>
<keyword evidence="3 11" id="KW-1134">Transmembrane beta strand</keyword>
<dbReference type="PROSITE" id="PS52016">
    <property type="entry name" value="TONB_DEPENDENT_REC_3"/>
    <property type="match status" value="1"/>
</dbReference>
<evidence type="ECO:0000256" key="1">
    <source>
        <dbReference type="ARBA" id="ARBA00004571"/>
    </source>
</evidence>
<comment type="subcellular location">
    <subcellularLocation>
        <location evidence="1 11">Cell outer membrane</location>
        <topology evidence="1 11">Multi-pass membrane protein</topology>
    </subcellularLocation>
</comment>
<dbReference type="Pfam" id="PF07715">
    <property type="entry name" value="Plug"/>
    <property type="match status" value="1"/>
</dbReference>
<reference evidence="16 17" key="1">
    <citation type="journal article" date="2016" name="Nat. Commun.">
        <title>Thousands of microbial genomes shed light on interconnected biogeochemical processes in an aquifer system.</title>
        <authorList>
            <person name="Anantharaman K."/>
            <person name="Brown C.T."/>
            <person name="Hug L.A."/>
            <person name="Sharon I."/>
            <person name="Castelle C.J."/>
            <person name="Probst A.J."/>
            <person name="Thomas B.C."/>
            <person name="Singh A."/>
            <person name="Wilkins M.J."/>
            <person name="Karaoz U."/>
            <person name="Brodie E.L."/>
            <person name="Williams K.H."/>
            <person name="Hubbard S.S."/>
            <person name="Banfield J.F."/>
        </authorList>
    </citation>
    <scope>NUCLEOTIDE SEQUENCE [LARGE SCALE GENOMIC DNA]</scope>
</reference>
<dbReference type="GO" id="GO:0009279">
    <property type="term" value="C:cell outer membrane"/>
    <property type="evidence" value="ECO:0007669"/>
    <property type="project" value="UniProtKB-SubCell"/>
</dbReference>
<dbReference type="InterPro" id="IPR000531">
    <property type="entry name" value="Beta-barrel_TonB"/>
</dbReference>
<evidence type="ECO:0000313" key="17">
    <source>
        <dbReference type="Proteomes" id="UP000178885"/>
    </source>
</evidence>
<sequence length="708" mass="77344">MNATIAARLLSLAVSTAIAAYAEEKAPASPETKTLEEVVVTGSREATPLSATPAAIGKMDTKALEDTKATNINQAVNQIPGVHMVDLGNEQHSMSIRQPITTNPVYQYLEDGVPIRPIGVFNHNALNEVNLTGTSDIEVLKGPGSSLYGSNAVGGAVNFLTRAPSLTPEGKVSLQSSSEGYKRVDTGASDTWEDFGLRFSHYSARLRDSWRMYNEMDKDSVTLRADGAADDRTPLRALFTYTNLDTQTPGSLNESDYQNRPAVSYQTFTYRRDETKRLSFTLDHESSAQGLSTVILYGRQNDHGQNPAYSIRNCTVSATCPTGYVGNINVNSYSSLGLDARHRQDFGWLNARLIVGLTYDRSPNTYTEDKIDITRDASSVYTGYTLGTRSRDYKVGLGNTSAYAQYELSPAASTRVVVGGRYDTIGYDFTNNLTPSNSTGAPNETRSFSHFSPKIGATHAVSPDTSLYASYSQGFTPPEVTSLYARLTVPDLRPSTFDNYEIGVRTAFDGGKGKVNAALYRLDGKDEQVSFQIAVGNSEPRNAGKTRHTGIELGVSYAPDPQWEGRLATTYAEHEYLDYDTSATLSYDGKLIKGAPKNITNAELAWKPAKGARLGLEAQYLGNYWMNDANTAEYPGHTLLNLRAAYAVTAWDVWFKVMNVADKKFSHSASSSYSGVGTYNPDTQNSYTPGDPRTYWLGVAYRFGAENP</sequence>
<dbReference type="SUPFAM" id="SSF56935">
    <property type="entry name" value="Porins"/>
    <property type="match status" value="1"/>
</dbReference>
<dbReference type="AlphaFoldDB" id="A0A1F6TMY1"/>
<dbReference type="InterPro" id="IPR036942">
    <property type="entry name" value="Beta-barrel_TonB_sf"/>
</dbReference>